<keyword evidence="1" id="KW-0472">Membrane</keyword>
<evidence type="ECO:0000313" key="3">
    <source>
        <dbReference type="Proteomes" id="UP000001015"/>
    </source>
</evidence>
<dbReference type="eggNOG" id="arCOG08328">
    <property type="taxonomic scope" value="Archaea"/>
</dbReference>
<dbReference type="PATRIC" id="fig|273063.9.peg.1775"/>
<name>Q970P0_SULTO</name>
<keyword evidence="3" id="KW-1185">Reference proteome</keyword>
<feature type="transmembrane region" description="Helical" evidence="1">
    <location>
        <begin position="138"/>
        <end position="160"/>
    </location>
</feature>
<protein>
    <submittedName>
        <fullName evidence="2">Uncharacterized protein</fullName>
    </submittedName>
</protein>
<feature type="transmembrane region" description="Helical" evidence="1">
    <location>
        <begin position="166"/>
        <end position="189"/>
    </location>
</feature>
<dbReference type="EMBL" id="BA000023">
    <property type="protein sequence ID" value="BAB66633.1"/>
    <property type="molecule type" value="Genomic_DNA"/>
</dbReference>
<sequence>MYFMLTLALTFTTILHWPSILFSIIVLVFTVFYTLFLFMTARGMNNNAKLLREEVKGNLAIIFLEKSVDFLTESEFADLMREVSFITNLKSIDKDNLINDIYKRSSKIEEELKDLLIKATLINKLDNLIVNLQKWSKILEIASILLDVLILLFILFIFMFPSYTPFLGYITLGIMLGFFAAIIEALKVYSESEKYLKLYKESSKNRE</sequence>
<dbReference type="Proteomes" id="UP000001015">
    <property type="component" value="Chromosome"/>
</dbReference>
<gene>
    <name evidence="2" type="primary">ST1559</name>
    <name evidence="2" type="ordered locus">STK_15590</name>
</gene>
<reference evidence="3" key="1">
    <citation type="journal article" date="2001" name="DNA Res.">
        <title>Complete genome sequence of an aerobic thermoacidophilic Crenarchaeon, Sulfolobus tokodaii strain7.</title>
        <authorList>
            <person name="Kawarabayasi Y."/>
            <person name="Hino Y."/>
            <person name="Horikawa H."/>
            <person name="Jin-no K."/>
            <person name="Takahashi M."/>
            <person name="Sekine M."/>
            <person name="Baba S."/>
            <person name="Ankai A."/>
            <person name="Kosugi H."/>
            <person name="Hosoyama A."/>
            <person name="Fukui S."/>
            <person name="Nagai Y."/>
            <person name="Nishijima K."/>
            <person name="Otsuka R."/>
            <person name="Nakazawa H."/>
            <person name="Takamiya M."/>
            <person name="Kato Y."/>
            <person name="Yoshizawa T."/>
            <person name="Tanaka T."/>
            <person name="Kudoh Y."/>
            <person name="Yamazaki J."/>
            <person name="Kushida N."/>
            <person name="Oguchi A."/>
            <person name="Aoki K."/>
            <person name="Masuda S."/>
            <person name="Yanagii M."/>
            <person name="Nishimura M."/>
            <person name="Yamagishi A."/>
            <person name="Oshima T."/>
            <person name="Kikuchi H."/>
        </authorList>
    </citation>
    <scope>NUCLEOTIDE SEQUENCE [LARGE SCALE GENOMIC DNA]</scope>
    <source>
        <strain evidence="3">DSM 16993 / JCM 10545 / NBRC 100140 / 7</strain>
    </source>
</reference>
<organism evidence="2 3">
    <name type="scientific">Sulfurisphaera tokodaii (strain DSM 16993 / JCM 10545 / NBRC 100140 / 7)</name>
    <name type="common">Sulfolobus tokodaii</name>
    <dbReference type="NCBI Taxonomy" id="273063"/>
    <lineage>
        <taxon>Archaea</taxon>
        <taxon>Thermoproteota</taxon>
        <taxon>Thermoprotei</taxon>
        <taxon>Sulfolobales</taxon>
        <taxon>Sulfolobaceae</taxon>
        <taxon>Sulfurisphaera</taxon>
    </lineage>
</organism>
<keyword evidence="1" id="KW-0812">Transmembrane</keyword>
<evidence type="ECO:0000256" key="1">
    <source>
        <dbReference type="SAM" id="Phobius"/>
    </source>
</evidence>
<feature type="transmembrane region" description="Helical" evidence="1">
    <location>
        <begin position="20"/>
        <end position="41"/>
    </location>
</feature>
<proteinExistence type="predicted"/>
<evidence type="ECO:0000313" key="2">
    <source>
        <dbReference type="EMBL" id="BAB66633.1"/>
    </source>
</evidence>
<dbReference type="AlphaFoldDB" id="Q970P0"/>
<accession>Q970P0</accession>
<dbReference type="KEGG" id="sto:STK_15590"/>
<keyword evidence="1" id="KW-1133">Transmembrane helix</keyword>